<name>A0A2S6HIN4_9GAMM</name>
<evidence type="ECO:0000313" key="3">
    <source>
        <dbReference type="Proteomes" id="UP000240010"/>
    </source>
</evidence>
<feature type="signal peptide" evidence="1">
    <location>
        <begin position="1"/>
        <end position="20"/>
    </location>
</feature>
<protein>
    <submittedName>
        <fullName evidence="2">Uncharacterized protein</fullName>
    </submittedName>
</protein>
<dbReference type="AlphaFoldDB" id="A0A2S6HIN4"/>
<organism evidence="2 3">
    <name type="scientific">Methylobacter tundripaludum</name>
    <dbReference type="NCBI Taxonomy" id="173365"/>
    <lineage>
        <taxon>Bacteria</taxon>
        <taxon>Pseudomonadati</taxon>
        <taxon>Pseudomonadota</taxon>
        <taxon>Gammaproteobacteria</taxon>
        <taxon>Methylococcales</taxon>
        <taxon>Methylococcaceae</taxon>
        <taxon>Methylobacter</taxon>
    </lineage>
</organism>
<evidence type="ECO:0000256" key="1">
    <source>
        <dbReference type="SAM" id="SignalP"/>
    </source>
</evidence>
<gene>
    <name evidence="2" type="ORF">B0F87_102457</name>
</gene>
<proteinExistence type="predicted"/>
<keyword evidence="1" id="KW-0732">Signal</keyword>
<dbReference type="RefSeq" id="WP_104428024.1">
    <property type="nucleotide sequence ID" value="NZ_PTIZ01000002.1"/>
</dbReference>
<reference evidence="2 3" key="1">
    <citation type="submission" date="2018-02" db="EMBL/GenBank/DDBJ databases">
        <title>Subsurface microbial communities from deep shales in Ohio and West Virginia, USA.</title>
        <authorList>
            <person name="Wrighton K."/>
        </authorList>
    </citation>
    <scope>NUCLEOTIDE SEQUENCE [LARGE SCALE GENOMIC DNA]</scope>
    <source>
        <strain evidence="2 3">OWC-DMM</strain>
    </source>
</reference>
<feature type="chain" id="PRO_5015404064" evidence="1">
    <location>
        <begin position="21"/>
        <end position="370"/>
    </location>
</feature>
<comment type="caution">
    <text evidence="2">The sequence shown here is derived from an EMBL/GenBank/DDBJ whole genome shotgun (WGS) entry which is preliminary data.</text>
</comment>
<accession>A0A2S6HIN4</accession>
<dbReference type="EMBL" id="PTIZ01000002">
    <property type="protein sequence ID" value="PPK77345.1"/>
    <property type="molecule type" value="Genomic_DNA"/>
</dbReference>
<evidence type="ECO:0000313" key="2">
    <source>
        <dbReference type="EMBL" id="PPK77345.1"/>
    </source>
</evidence>
<sequence length="370" mass="40911">MPLKILLFTLLMAAQPCLYAGGIDSPYFKGGKLDAFYDRKDNGDFQVNSILWTPIFKGGHGVQVSETGGQDINYFGGFARPLLTRPELGDLILGAQEVLQGDSKQTEVQGEYRLPSGLGFGGGFVDRNLSNQDIKFAKISYRNEWQSIKYIASTQWQSFQGQDAPGGYLALYNKQLMASWGSDGEQWRSTVGYVAPDQGASKLRPAIEMFYVDNTIGKVNGSKDMMVTGSLGFRKGFLGHEARLGRAMGPTGVEFANPLGFLNPNFNRRLTAWEVGDFVNFRFIHKTLPNSIREETLETALYPGQLLGTDSLISALFVGVGITSPNPGQNGVSGLLGYHKRIDNIESSFRVQHDFDRDDTSLFFSLIHWL</sequence>
<dbReference type="Proteomes" id="UP000240010">
    <property type="component" value="Unassembled WGS sequence"/>
</dbReference>